<accession>A0A914S7Y2</accession>
<feature type="region of interest" description="Disordered" evidence="1">
    <location>
        <begin position="1"/>
        <end position="36"/>
    </location>
</feature>
<dbReference type="WBParaSite" id="PEQ_0001458701-mRNA-1">
    <property type="protein sequence ID" value="PEQ_0001458701-mRNA-1"/>
    <property type="gene ID" value="PEQ_0001458701"/>
</dbReference>
<dbReference type="Proteomes" id="UP000887564">
    <property type="component" value="Unplaced"/>
</dbReference>
<evidence type="ECO:0000313" key="2">
    <source>
        <dbReference type="Proteomes" id="UP000887564"/>
    </source>
</evidence>
<sequence>MWLGTKHLVVDEGTPKEGRTQCRGGELDMGVDSGVL</sequence>
<protein>
    <submittedName>
        <fullName evidence="3">Uncharacterized protein</fullName>
    </submittedName>
</protein>
<proteinExistence type="predicted"/>
<evidence type="ECO:0000256" key="1">
    <source>
        <dbReference type="SAM" id="MobiDB-lite"/>
    </source>
</evidence>
<name>A0A914S7Y2_PAREQ</name>
<keyword evidence="2" id="KW-1185">Reference proteome</keyword>
<evidence type="ECO:0000313" key="3">
    <source>
        <dbReference type="WBParaSite" id="PEQ_0001458701-mRNA-1"/>
    </source>
</evidence>
<reference evidence="3" key="1">
    <citation type="submission" date="2022-11" db="UniProtKB">
        <authorList>
            <consortium name="WormBaseParasite"/>
        </authorList>
    </citation>
    <scope>IDENTIFICATION</scope>
</reference>
<dbReference type="AlphaFoldDB" id="A0A914S7Y2"/>
<feature type="compositionally biased region" description="Basic and acidic residues" evidence="1">
    <location>
        <begin position="8"/>
        <end position="20"/>
    </location>
</feature>
<organism evidence="2 3">
    <name type="scientific">Parascaris equorum</name>
    <name type="common">Equine roundworm</name>
    <dbReference type="NCBI Taxonomy" id="6256"/>
    <lineage>
        <taxon>Eukaryota</taxon>
        <taxon>Metazoa</taxon>
        <taxon>Ecdysozoa</taxon>
        <taxon>Nematoda</taxon>
        <taxon>Chromadorea</taxon>
        <taxon>Rhabditida</taxon>
        <taxon>Spirurina</taxon>
        <taxon>Ascaridomorpha</taxon>
        <taxon>Ascaridoidea</taxon>
        <taxon>Ascarididae</taxon>
        <taxon>Parascaris</taxon>
    </lineage>
</organism>